<organism evidence="1 2">
    <name type="scientific">Dactylosporangium salmoneum</name>
    <dbReference type="NCBI Taxonomy" id="53361"/>
    <lineage>
        <taxon>Bacteria</taxon>
        <taxon>Bacillati</taxon>
        <taxon>Actinomycetota</taxon>
        <taxon>Actinomycetes</taxon>
        <taxon>Micromonosporales</taxon>
        <taxon>Micromonosporaceae</taxon>
        <taxon>Dactylosporangium</taxon>
    </lineage>
</organism>
<reference evidence="2" key="1">
    <citation type="journal article" date="2019" name="Int. J. Syst. Evol. Microbiol.">
        <title>The Global Catalogue of Microorganisms (GCM) 10K type strain sequencing project: providing services to taxonomists for standard genome sequencing and annotation.</title>
        <authorList>
            <consortium name="The Broad Institute Genomics Platform"/>
            <consortium name="The Broad Institute Genome Sequencing Center for Infectious Disease"/>
            <person name="Wu L."/>
            <person name="Ma J."/>
        </authorList>
    </citation>
    <scope>NUCLEOTIDE SEQUENCE [LARGE SCALE GENOMIC DNA]</scope>
    <source>
        <strain evidence="2">JCM 3272</strain>
    </source>
</reference>
<dbReference type="Proteomes" id="UP001501444">
    <property type="component" value="Unassembled WGS sequence"/>
</dbReference>
<sequence length="127" mass="13680">MPPRKRTASAATAGAAKKKTDLDAIRAEVANEPDGGDQPHRGDQPYVVAIGDTSIVVKHFLDWPGSADDDLAAGRFGIWASKVLDGDNYAKVWKPMDPTNRQIIAFFGDLEVISGIPFVTRFALPTS</sequence>
<accession>A0ABP5T7B3</accession>
<gene>
    <name evidence="1" type="ORF">GCM10010170_034090</name>
</gene>
<evidence type="ECO:0000313" key="2">
    <source>
        <dbReference type="Proteomes" id="UP001501444"/>
    </source>
</evidence>
<evidence type="ECO:0000313" key="1">
    <source>
        <dbReference type="EMBL" id="GAA2346969.1"/>
    </source>
</evidence>
<dbReference type="RefSeq" id="WP_344613358.1">
    <property type="nucleotide sequence ID" value="NZ_BAAARV010000025.1"/>
</dbReference>
<protein>
    <submittedName>
        <fullName evidence="1">Uncharacterized protein</fullName>
    </submittedName>
</protein>
<dbReference type="EMBL" id="BAAARV010000025">
    <property type="protein sequence ID" value="GAA2346969.1"/>
    <property type="molecule type" value="Genomic_DNA"/>
</dbReference>
<keyword evidence="2" id="KW-1185">Reference proteome</keyword>
<comment type="caution">
    <text evidence="1">The sequence shown here is derived from an EMBL/GenBank/DDBJ whole genome shotgun (WGS) entry which is preliminary data.</text>
</comment>
<proteinExistence type="predicted"/>
<name>A0ABP5T7B3_9ACTN</name>